<organism evidence="1 2">
    <name type="scientific">Rhizoctonia solani</name>
    <dbReference type="NCBI Taxonomy" id="456999"/>
    <lineage>
        <taxon>Eukaryota</taxon>
        <taxon>Fungi</taxon>
        <taxon>Dikarya</taxon>
        <taxon>Basidiomycota</taxon>
        <taxon>Agaricomycotina</taxon>
        <taxon>Agaricomycetes</taxon>
        <taxon>Cantharellales</taxon>
        <taxon>Ceratobasidiaceae</taxon>
        <taxon>Rhizoctonia</taxon>
    </lineage>
</organism>
<sequence>MHVTVDHSSRSALLLITTSLPSLMLLLRRITIEWSSYDHSIPLRFTPTPSLNAPARLLLVHLLPNRLCERAVFRLARTPNSISSTLLYSQAPASTRFISSRYTTP</sequence>
<dbReference type="EMBL" id="CAJMWZ010002183">
    <property type="protein sequence ID" value="CAE6450795.1"/>
    <property type="molecule type" value="Genomic_DNA"/>
</dbReference>
<name>A0A8H3BA02_9AGAM</name>
<evidence type="ECO:0000313" key="2">
    <source>
        <dbReference type="Proteomes" id="UP000663850"/>
    </source>
</evidence>
<comment type="caution">
    <text evidence="1">The sequence shown here is derived from an EMBL/GenBank/DDBJ whole genome shotgun (WGS) entry which is preliminary data.</text>
</comment>
<dbReference type="AlphaFoldDB" id="A0A8H3BA02"/>
<dbReference type="Proteomes" id="UP000663850">
    <property type="component" value="Unassembled WGS sequence"/>
</dbReference>
<gene>
    <name evidence="1" type="ORF">RDB_LOCUS41164</name>
</gene>
<proteinExistence type="predicted"/>
<evidence type="ECO:0000313" key="1">
    <source>
        <dbReference type="EMBL" id="CAE6450795.1"/>
    </source>
</evidence>
<reference evidence="1" key="1">
    <citation type="submission" date="2021-01" db="EMBL/GenBank/DDBJ databases">
        <authorList>
            <person name="Kaushik A."/>
        </authorList>
    </citation>
    <scope>NUCLEOTIDE SEQUENCE</scope>
    <source>
        <strain evidence="1">Type strain: AG8-Rh-89/</strain>
    </source>
</reference>
<accession>A0A8H3BA02</accession>
<protein>
    <submittedName>
        <fullName evidence="1">Uncharacterized protein</fullName>
    </submittedName>
</protein>